<dbReference type="EMBL" id="MLJW01000201">
    <property type="protein sequence ID" value="OIQ93746.1"/>
    <property type="molecule type" value="Genomic_DNA"/>
</dbReference>
<comment type="caution">
    <text evidence="1">The sequence shown here is derived from an EMBL/GenBank/DDBJ whole genome shotgun (WGS) entry which is preliminary data.</text>
</comment>
<organism evidence="1">
    <name type="scientific">mine drainage metagenome</name>
    <dbReference type="NCBI Taxonomy" id="410659"/>
    <lineage>
        <taxon>unclassified sequences</taxon>
        <taxon>metagenomes</taxon>
        <taxon>ecological metagenomes</taxon>
    </lineage>
</organism>
<dbReference type="AlphaFoldDB" id="A0A1J5REF7"/>
<evidence type="ECO:0000313" key="1">
    <source>
        <dbReference type="EMBL" id="OIQ93746.1"/>
    </source>
</evidence>
<proteinExistence type="predicted"/>
<gene>
    <name evidence="1" type="ORF">GALL_243380</name>
</gene>
<name>A0A1J5REF7_9ZZZZ</name>
<accession>A0A1J5REF7</accession>
<sequence>MKIARIAVFVIAATIASNAWASPTVDAKLKKAIEEAMGEKLSDPYSAKYTYDRVRKEDARTGVVCGTVNAKNRFGAYVGKTVFVAIYAKATDGGYMTTPDTMDGISISDHILDKMCGP</sequence>
<protein>
    <submittedName>
        <fullName evidence="1">Uncharacterized protein</fullName>
    </submittedName>
</protein>
<reference evidence="1" key="1">
    <citation type="submission" date="2016-10" db="EMBL/GenBank/DDBJ databases">
        <title>Sequence of Gallionella enrichment culture.</title>
        <authorList>
            <person name="Poehlein A."/>
            <person name="Muehling M."/>
            <person name="Daniel R."/>
        </authorList>
    </citation>
    <scope>NUCLEOTIDE SEQUENCE</scope>
</reference>